<keyword evidence="3 13" id="KW-0963">Cytoplasm</keyword>
<accession>A0A2L1U7I4</accession>
<evidence type="ECO:0000313" key="16">
    <source>
        <dbReference type="Proteomes" id="UP000239833"/>
    </source>
</evidence>
<dbReference type="Gene3D" id="3.30.70.270">
    <property type="match status" value="1"/>
</dbReference>
<comment type="function">
    <text evidence="13">Poorly processive, error-prone DNA polymerase involved in untargeted mutagenesis. Copies undamaged DNA at stalled replication forks, which arise in vivo from mismatched or misaligned primer ends. These misaligned primers can be extended by PolIV. Exhibits no 3'-5' exonuclease (proofreading) activity. May be involved in translesional synthesis, in conjunction with the beta clamp from PolIII.</text>
</comment>
<evidence type="ECO:0000256" key="8">
    <source>
        <dbReference type="ARBA" id="ARBA00022763"/>
    </source>
</evidence>
<dbReference type="Proteomes" id="UP000239833">
    <property type="component" value="Plasmid unnamed1"/>
</dbReference>
<dbReference type="GO" id="GO:0003684">
    <property type="term" value="F:damaged DNA binding"/>
    <property type="evidence" value="ECO:0007669"/>
    <property type="project" value="InterPro"/>
</dbReference>
<evidence type="ECO:0000256" key="4">
    <source>
        <dbReference type="ARBA" id="ARBA00022679"/>
    </source>
</evidence>
<keyword evidence="13" id="KW-0515">Mutator protein</keyword>
<keyword evidence="11 13" id="KW-0234">DNA repair</keyword>
<evidence type="ECO:0000256" key="9">
    <source>
        <dbReference type="ARBA" id="ARBA00022842"/>
    </source>
</evidence>
<dbReference type="Pfam" id="PF00817">
    <property type="entry name" value="IMS"/>
    <property type="match status" value="1"/>
</dbReference>
<organism evidence="15 16">
    <name type="scientific">Paenibacillus larvae subsp. larvae</name>
    <dbReference type="NCBI Taxonomy" id="147375"/>
    <lineage>
        <taxon>Bacteria</taxon>
        <taxon>Bacillati</taxon>
        <taxon>Bacillota</taxon>
        <taxon>Bacilli</taxon>
        <taxon>Bacillales</taxon>
        <taxon>Paenibacillaceae</taxon>
        <taxon>Paenibacillus</taxon>
    </lineage>
</organism>
<dbReference type="InterPro" id="IPR036775">
    <property type="entry name" value="DNA_pol_Y-fam_lit_finger_sf"/>
</dbReference>
<keyword evidence="10 13" id="KW-0238">DNA-binding</keyword>
<feature type="binding site" evidence="13">
    <location>
        <position position="122"/>
    </location>
    <ligand>
        <name>Mg(2+)</name>
        <dbReference type="ChEBI" id="CHEBI:18420"/>
    </ligand>
</feature>
<dbReference type="Gene3D" id="3.40.1170.60">
    <property type="match status" value="1"/>
</dbReference>
<comment type="catalytic activity">
    <reaction evidence="12 13">
        <text>DNA(n) + a 2'-deoxyribonucleoside 5'-triphosphate = DNA(n+1) + diphosphate</text>
        <dbReference type="Rhea" id="RHEA:22508"/>
        <dbReference type="Rhea" id="RHEA-COMP:17339"/>
        <dbReference type="Rhea" id="RHEA-COMP:17340"/>
        <dbReference type="ChEBI" id="CHEBI:33019"/>
        <dbReference type="ChEBI" id="CHEBI:61560"/>
        <dbReference type="ChEBI" id="CHEBI:173112"/>
        <dbReference type="EC" id="2.7.7.7"/>
    </reaction>
</comment>
<keyword evidence="7 13" id="KW-0479">Metal-binding</keyword>
<keyword evidence="8 13" id="KW-0227">DNA damage</keyword>
<evidence type="ECO:0000256" key="3">
    <source>
        <dbReference type="ARBA" id="ARBA00022490"/>
    </source>
</evidence>
<protein>
    <recommendedName>
        <fullName evidence="13">DNA polymerase IV</fullName>
        <shortName evidence="13">Pol IV</shortName>
        <ecNumber evidence="13">2.7.7.7</ecNumber>
    </recommendedName>
</protein>
<dbReference type="AlphaFoldDB" id="A0A2L1U7I4"/>
<keyword evidence="13" id="KW-0239">DNA-directed DNA polymerase</keyword>
<dbReference type="Pfam" id="PF21999">
    <property type="entry name" value="IMS_HHH_1"/>
    <property type="match status" value="1"/>
</dbReference>
<dbReference type="GO" id="GO:0003887">
    <property type="term" value="F:DNA-directed DNA polymerase activity"/>
    <property type="evidence" value="ECO:0007669"/>
    <property type="project" value="UniProtKB-UniRule"/>
</dbReference>
<evidence type="ECO:0000256" key="1">
    <source>
        <dbReference type="ARBA" id="ARBA00004496"/>
    </source>
</evidence>
<dbReference type="InterPro" id="IPR043502">
    <property type="entry name" value="DNA/RNA_pol_sf"/>
</dbReference>
<evidence type="ECO:0000313" key="15">
    <source>
        <dbReference type="EMBL" id="AVF28897.1"/>
    </source>
</evidence>
<dbReference type="GO" id="GO:0042276">
    <property type="term" value="P:error-prone translesion synthesis"/>
    <property type="evidence" value="ECO:0007669"/>
    <property type="project" value="TreeGrafter"/>
</dbReference>
<feature type="site" description="Substrate discrimination" evidence="13">
    <location>
        <position position="31"/>
    </location>
</feature>
<gene>
    <name evidence="15" type="primary">dinB2_3</name>
    <name evidence="13" type="synonym">dinB</name>
    <name evidence="15" type="ORF">ERICIII_04895</name>
</gene>
<dbReference type="InterPro" id="IPR001126">
    <property type="entry name" value="UmuC"/>
</dbReference>
<dbReference type="InterPro" id="IPR043128">
    <property type="entry name" value="Rev_trsase/Diguanyl_cyclase"/>
</dbReference>
<evidence type="ECO:0000256" key="5">
    <source>
        <dbReference type="ARBA" id="ARBA00022695"/>
    </source>
</evidence>
<dbReference type="SUPFAM" id="SSF100879">
    <property type="entry name" value="Lesion bypass DNA polymerase (Y-family), little finger domain"/>
    <property type="match status" value="1"/>
</dbReference>
<evidence type="ECO:0000256" key="13">
    <source>
        <dbReference type="HAMAP-Rule" id="MF_01113"/>
    </source>
</evidence>
<evidence type="ECO:0000256" key="10">
    <source>
        <dbReference type="ARBA" id="ARBA00023125"/>
    </source>
</evidence>
<evidence type="ECO:0000256" key="12">
    <source>
        <dbReference type="ARBA" id="ARBA00049244"/>
    </source>
</evidence>
<comment type="cofactor">
    <cofactor evidence="13">
        <name>Mg(2+)</name>
        <dbReference type="ChEBI" id="CHEBI:18420"/>
    </cofactor>
    <text evidence="13">Binds 2 magnesium ions per subunit.</text>
</comment>
<dbReference type="GO" id="GO:0006281">
    <property type="term" value="P:DNA repair"/>
    <property type="evidence" value="ECO:0007669"/>
    <property type="project" value="UniProtKB-UniRule"/>
</dbReference>
<evidence type="ECO:0000256" key="11">
    <source>
        <dbReference type="ARBA" id="ARBA00023204"/>
    </source>
</evidence>
<name>A0A2L1U7I4_9BACL</name>
<dbReference type="NCBIfam" id="NF002848">
    <property type="entry name" value="PRK03103.1"/>
    <property type="match status" value="1"/>
</dbReference>
<keyword evidence="6 13" id="KW-0235">DNA replication</keyword>
<evidence type="ECO:0000256" key="2">
    <source>
        <dbReference type="ARBA" id="ARBA00010945"/>
    </source>
</evidence>
<comment type="similarity">
    <text evidence="2 13">Belongs to the DNA polymerase type-Y family.</text>
</comment>
<dbReference type="Pfam" id="PF11799">
    <property type="entry name" value="IMS_C"/>
    <property type="match status" value="1"/>
</dbReference>
<dbReference type="InterPro" id="IPR050116">
    <property type="entry name" value="DNA_polymerase-Y"/>
</dbReference>
<dbReference type="InterPro" id="IPR017961">
    <property type="entry name" value="DNA_pol_Y-fam_little_finger"/>
</dbReference>
<reference evidence="16" key="1">
    <citation type="submission" date="2017-02" db="EMBL/GenBank/DDBJ databases">
        <title>Delineation of Paenibacillus larvae strains originating from foulbrood outbreaks.</title>
        <authorList>
            <person name="Beims H."/>
            <person name="Bunk B."/>
            <person name="Sproeer C."/>
            <person name="Mohr K.I."/>
            <person name="Pradella S."/>
            <person name="Guenther G."/>
            <person name="Rohde M."/>
            <person name="von der Ohe W."/>
            <person name="Steinert M."/>
        </authorList>
    </citation>
    <scope>NUCLEOTIDE SEQUENCE [LARGE SCALE GENOMIC DNA]</scope>
    <source>
        <strain evidence="16">Eric_III</strain>
        <plasmid evidence="16">Plasmid unnamed1</plasmid>
    </source>
</reference>
<dbReference type="InterPro" id="IPR022880">
    <property type="entry name" value="DNApol_IV"/>
</dbReference>
<dbReference type="HAMAP" id="MF_01113">
    <property type="entry name" value="DNApol_IV"/>
    <property type="match status" value="1"/>
</dbReference>
<keyword evidence="15" id="KW-0614">Plasmid</keyword>
<dbReference type="EC" id="2.7.7.7" evidence="13"/>
<dbReference type="GO" id="GO:0000287">
    <property type="term" value="F:magnesium ion binding"/>
    <property type="evidence" value="ECO:0007669"/>
    <property type="project" value="UniProtKB-UniRule"/>
</dbReference>
<dbReference type="GO" id="GO:0006261">
    <property type="term" value="P:DNA-templated DNA replication"/>
    <property type="evidence" value="ECO:0007669"/>
    <property type="project" value="UniProtKB-UniRule"/>
</dbReference>
<sequence>MYNKCKQMFEERVIIVKQQRMVMMADMQSFYCSVEKAHHPEYRNRPLIVAGSPERRTGIVLAACPLAKKMGIGTADLLHEALAKCPDVVVMPPRMETYIQVSLQIAEILSDFSDLVECYSIDELFIDITNTAHLFGSDPEGIAKQIQSRIWLETGVFARVGCADTKVKAKLTVDLICKKSESGIFVLKKGDMEKYIHSHPVESMWGVGSQYRRHLNRMGIWTIGNLSKYSLTRLRKKWGVNGEVLWRVANGIDDSPVSLDTFTEQKNIGNGLTLPKDYCKADEIETALLDIISIVCKRAREKGLMGQVVSIGVRGHVWETPTGFSRQKKLTRPTYLTKEVFREAKGLFYQYWDGLPIRRIYVELSDLQKDDIVQLDLFDQADRERQLQLERVTDYIHDQFGVTSLLRASSLTSGGVALDRADRIGGHLK</sequence>
<dbReference type="Gene3D" id="1.10.150.20">
    <property type="entry name" value="5' to 3' exonuclease, C-terminal subdomain"/>
    <property type="match status" value="1"/>
</dbReference>
<evidence type="ECO:0000256" key="6">
    <source>
        <dbReference type="ARBA" id="ARBA00022705"/>
    </source>
</evidence>
<dbReference type="SUPFAM" id="SSF56672">
    <property type="entry name" value="DNA/RNA polymerases"/>
    <property type="match status" value="1"/>
</dbReference>
<evidence type="ECO:0000259" key="14">
    <source>
        <dbReference type="PROSITE" id="PS50173"/>
    </source>
</evidence>
<dbReference type="PANTHER" id="PTHR11076:SF35">
    <property type="entry name" value="DNA REPAIR PROTEIN HOMOLOG YOBH"/>
    <property type="match status" value="1"/>
</dbReference>
<feature type="active site" evidence="13">
    <location>
        <position position="123"/>
    </location>
</feature>
<evidence type="ECO:0000256" key="7">
    <source>
        <dbReference type="ARBA" id="ARBA00022723"/>
    </source>
</evidence>
<geneLocation type="plasmid" evidence="15">
    <name>unnamed1</name>
</geneLocation>
<dbReference type="GO" id="GO:0009432">
    <property type="term" value="P:SOS response"/>
    <property type="evidence" value="ECO:0007669"/>
    <property type="project" value="TreeGrafter"/>
</dbReference>
<feature type="binding site" evidence="13">
    <location>
        <position position="26"/>
    </location>
    <ligand>
        <name>Mg(2+)</name>
        <dbReference type="ChEBI" id="CHEBI:18420"/>
    </ligand>
</feature>
<keyword evidence="4 13" id="KW-0808">Transferase</keyword>
<proteinExistence type="inferred from homology"/>
<comment type="subunit">
    <text evidence="13">Monomer.</text>
</comment>
<dbReference type="InterPro" id="IPR053848">
    <property type="entry name" value="IMS_HHH_1"/>
</dbReference>
<feature type="domain" description="UmuC" evidence="14">
    <location>
        <begin position="22"/>
        <end position="208"/>
    </location>
</feature>
<dbReference type="GO" id="GO:0005829">
    <property type="term" value="C:cytosol"/>
    <property type="evidence" value="ECO:0007669"/>
    <property type="project" value="TreeGrafter"/>
</dbReference>
<keyword evidence="9 13" id="KW-0460">Magnesium</keyword>
<comment type="subcellular location">
    <subcellularLocation>
        <location evidence="1 13">Cytoplasm</location>
    </subcellularLocation>
</comment>
<dbReference type="PROSITE" id="PS50173">
    <property type="entry name" value="UMUC"/>
    <property type="match status" value="1"/>
</dbReference>
<dbReference type="Gene3D" id="3.30.1490.100">
    <property type="entry name" value="DNA polymerase, Y-family, little finger domain"/>
    <property type="match status" value="1"/>
</dbReference>
<dbReference type="EMBL" id="CP019656">
    <property type="protein sequence ID" value="AVF28897.1"/>
    <property type="molecule type" value="Genomic_DNA"/>
</dbReference>
<keyword evidence="5 13" id="KW-0548">Nucleotidyltransferase</keyword>
<dbReference type="PANTHER" id="PTHR11076">
    <property type="entry name" value="DNA REPAIR POLYMERASE UMUC / TRANSFERASE FAMILY MEMBER"/>
    <property type="match status" value="1"/>
</dbReference>